<evidence type="ECO:0000313" key="3">
    <source>
        <dbReference type="EMBL" id="CDW55635.1"/>
    </source>
</evidence>
<dbReference type="GO" id="GO:0005737">
    <property type="term" value="C:cytoplasm"/>
    <property type="evidence" value="ECO:0007669"/>
    <property type="project" value="TreeGrafter"/>
</dbReference>
<sequence>MAMLKSLRCTDLYGDDIESEMRKDCMLSTDPKGVMSLPPNVRDVSGFVSQHLTGVKMHMLKGTTTLGFVYEGKTPNDKGGVIVAVDSRASSGKYVSSSTVMKIIELTDCMVSTLAGGAADCQFWLRLLSKTCKLYEVRTKNRITASASSKILQNILCDYKNMGLSMVSIHWLFLYCRRLESHFRLARAFVQEMALYMVSDDGTRKKGKVFSTGSGSLNAYGIMDSYYKPQMTDEEAKELAQKAIMHATYRDIGSGGLVTGMYRQWDDDLDFVIAIFSLPFDAKRIYVRREKRCQRTVLRSFE</sequence>
<accession>A0A077ZAD9</accession>
<dbReference type="PROSITE" id="PS51476">
    <property type="entry name" value="PROTEASOME_BETA_2"/>
    <property type="match status" value="1"/>
</dbReference>
<dbReference type="PANTHER" id="PTHR32194">
    <property type="entry name" value="METALLOPROTEASE TLDD"/>
    <property type="match status" value="1"/>
</dbReference>
<gene>
    <name evidence="3" type="ORF">TTRE_0000390801</name>
</gene>
<dbReference type="STRING" id="36087.A0A077ZAD9"/>
<keyword evidence="1" id="KW-0865">Zymogen</keyword>
<keyword evidence="3" id="KW-0647">Proteasome</keyword>
<dbReference type="Proteomes" id="UP000030665">
    <property type="component" value="Unassembled WGS sequence"/>
</dbReference>
<dbReference type="OrthoDB" id="37597at2759"/>
<dbReference type="MEROPS" id="T01.A09"/>
<keyword evidence="4" id="KW-1185">Reference proteome</keyword>
<dbReference type="InterPro" id="IPR023333">
    <property type="entry name" value="Proteasome_suB-type"/>
</dbReference>
<dbReference type="PANTHER" id="PTHR32194:SF3">
    <property type="entry name" value="PROTEASOME SUBUNIT BETA"/>
    <property type="match status" value="1"/>
</dbReference>
<comment type="subunit">
    <text evidence="2">The 26S proteasome consists of a 20S proteasome core and two 19S regulatory subunits. The 20S proteasome core is composed of 28 subunits that are arranged in four stacked rings, resulting in a barrel-shaped structure. The two end rings are each formed by seven alpha subunits, and the two central rings are each formed by seven beta subunits. The catalytic chamber with the active sites is on the inside of the barrel.</text>
</comment>
<evidence type="ECO:0000313" key="4">
    <source>
        <dbReference type="Proteomes" id="UP000030665"/>
    </source>
</evidence>
<dbReference type="Gene3D" id="3.60.20.10">
    <property type="entry name" value="Glutamine Phosphoribosylpyrophosphate, subunit 1, domain 1"/>
    <property type="match status" value="1"/>
</dbReference>
<evidence type="ECO:0000256" key="2">
    <source>
        <dbReference type="ARBA" id="ARBA00026071"/>
    </source>
</evidence>
<dbReference type="AlphaFoldDB" id="A0A077ZAD9"/>
<dbReference type="GO" id="GO:0051603">
    <property type="term" value="P:proteolysis involved in protein catabolic process"/>
    <property type="evidence" value="ECO:0007669"/>
    <property type="project" value="InterPro"/>
</dbReference>
<reference evidence="3" key="2">
    <citation type="submission" date="2014-03" db="EMBL/GenBank/DDBJ databases">
        <title>The whipworm genome and dual-species transcriptomics of an intimate host-pathogen interaction.</title>
        <authorList>
            <person name="Foth B.J."/>
            <person name="Tsai I.J."/>
            <person name="Reid A.J."/>
            <person name="Bancroft A.J."/>
            <person name="Nichol S."/>
            <person name="Tracey A."/>
            <person name="Holroyd N."/>
            <person name="Cotton J.A."/>
            <person name="Stanley E.J."/>
            <person name="Zarowiecki M."/>
            <person name="Liu J.Z."/>
            <person name="Huckvale T."/>
            <person name="Cooper P.J."/>
            <person name="Grencis R.K."/>
            <person name="Berriman M."/>
        </authorList>
    </citation>
    <scope>NUCLEOTIDE SEQUENCE [LARGE SCALE GENOMIC DNA]</scope>
</reference>
<organism evidence="3 4">
    <name type="scientific">Trichuris trichiura</name>
    <name type="common">Whipworm</name>
    <name type="synonym">Trichocephalus trichiurus</name>
    <dbReference type="NCBI Taxonomy" id="36087"/>
    <lineage>
        <taxon>Eukaryota</taxon>
        <taxon>Metazoa</taxon>
        <taxon>Ecdysozoa</taxon>
        <taxon>Nematoda</taxon>
        <taxon>Enoplea</taxon>
        <taxon>Dorylaimia</taxon>
        <taxon>Trichinellida</taxon>
        <taxon>Trichuridae</taxon>
        <taxon>Trichuris</taxon>
    </lineage>
</organism>
<dbReference type="InterPro" id="IPR001353">
    <property type="entry name" value="Proteasome_sua/b"/>
</dbReference>
<proteinExistence type="predicted"/>
<dbReference type="EMBL" id="HG805969">
    <property type="protein sequence ID" value="CDW55635.1"/>
    <property type="molecule type" value="Genomic_DNA"/>
</dbReference>
<dbReference type="Pfam" id="PF00227">
    <property type="entry name" value="Proteasome"/>
    <property type="match status" value="2"/>
</dbReference>
<dbReference type="InterPro" id="IPR029055">
    <property type="entry name" value="Ntn_hydrolases_N"/>
</dbReference>
<name>A0A077ZAD9_TRITR</name>
<dbReference type="GO" id="GO:0005839">
    <property type="term" value="C:proteasome core complex"/>
    <property type="evidence" value="ECO:0007669"/>
    <property type="project" value="InterPro"/>
</dbReference>
<evidence type="ECO:0000256" key="1">
    <source>
        <dbReference type="ARBA" id="ARBA00023145"/>
    </source>
</evidence>
<protein>
    <submittedName>
        <fullName evidence="3">Proteasome subunit beta type 5</fullName>
    </submittedName>
</protein>
<reference evidence="3" key="1">
    <citation type="submission" date="2014-01" db="EMBL/GenBank/DDBJ databases">
        <authorList>
            <person name="Aslett M."/>
        </authorList>
    </citation>
    <scope>NUCLEOTIDE SEQUENCE</scope>
</reference>
<dbReference type="SUPFAM" id="SSF56235">
    <property type="entry name" value="N-terminal nucleophile aminohydrolases (Ntn hydrolases)"/>
    <property type="match status" value="1"/>
</dbReference>